<sequence length="102" mass="12151">MKTLENERELNPTAKKIHKINRLLDRGLIKKGKKVKEIAERYDKEKEDSFRINPTIEASLKATNYEKVSKNGSEYIKVCSVAFEKRHNRKRIHIYMPDEEKY</sequence>
<evidence type="ECO:0000313" key="2">
    <source>
        <dbReference type="Proteomes" id="UP000032544"/>
    </source>
</evidence>
<keyword evidence="2" id="KW-1185">Reference proteome</keyword>
<dbReference type="Proteomes" id="UP000032544">
    <property type="component" value="Unassembled WGS sequence"/>
</dbReference>
<dbReference type="AlphaFoldDB" id="A0A0D8J8G8"/>
<comment type="caution">
    <text evidence="1">The sequence shown here is derived from an EMBL/GenBank/DDBJ whole genome shotgun (WGS) entry which is preliminary data.</text>
</comment>
<dbReference type="STRING" id="1544798.LH29_17090"/>
<organism evidence="1 2">
    <name type="scientific">Draconibacterium sediminis</name>
    <dbReference type="NCBI Taxonomy" id="1544798"/>
    <lineage>
        <taxon>Bacteria</taxon>
        <taxon>Pseudomonadati</taxon>
        <taxon>Bacteroidota</taxon>
        <taxon>Bacteroidia</taxon>
        <taxon>Marinilabiliales</taxon>
        <taxon>Prolixibacteraceae</taxon>
        <taxon>Draconibacterium</taxon>
    </lineage>
</organism>
<evidence type="ECO:0000313" key="1">
    <source>
        <dbReference type="EMBL" id="KJF43094.1"/>
    </source>
</evidence>
<dbReference type="RefSeq" id="WP_045031715.1">
    <property type="nucleotide sequence ID" value="NZ_JRHC01000004.1"/>
</dbReference>
<proteinExistence type="predicted"/>
<protein>
    <submittedName>
        <fullName evidence="1">Uncharacterized protein</fullName>
    </submittedName>
</protein>
<reference evidence="1 2" key="1">
    <citation type="submission" date="2014-09" db="EMBL/GenBank/DDBJ databases">
        <title>Draft Genome Sequence of Draconibacterium sp. JN14CK-3.</title>
        <authorList>
            <person name="Dong C."/>
            <person name="Lai Q."/>
            <person name="Shao Z."/>
        </authorList>
    </citation>
    <scope>NUCLEOTIDE SEQUENCE [LARGE SCALE GENOMIC DNA]</scope>
    <source>
        <strain evidence="1 2">JN14CK-3</strain>
    </source>
</reference>
<name>A0A0D8J8G8_9BACT</name>
<gene>
    <name evidence="1" type="ORF">LH29_17090</name>
</gene>
<accession>A0A0D8J8G8</accession>
<dbReference type="EMBL" id="JRHC01000004">
    <property type="protein sequence ID" value="KJF43094.1"/>
    <property type="molecule type" value="Genomic_DNA"/>
</dbReference>